<evidence type="ECO:0000313" key="1">
    <source>
        <dbReference type="EMBL" id="MBU5677856.1"/>
    </source>
</evidence>
<sequence>MRYFIIKQDQNLPHSIKLRDFNMAGAHKILYKEEADQLNDMSMLYVLGNADYIYPDFIENPVYLISERIQKVFDMYQDDLVFKKVILTNKEEQTQQLYYNLLTDHVEALSEKTQFYPDGRAKELILDSNKIREYKIFQLEQSLSNYLIVNLDVVESFLRREVIGIQFRELEVV</sequence>
<evidence type="ECO:0000313" key="2">
    <source>
        <dbReference type="Proteomes" id="UP000779508"/>
    </source>
</evidence>
<name>A0ABS6G5T5_9FIRM</name>
<dbReference type="EMBL" id="JAHLQK010000006">
    <property type="protein sequence ID" value="MBU5677856.1"/>
    <property type="molecule type" value="Genomic_DNA"/>
</dbReference>
<protein>
    <submittedName>
        <fullName evidence="1">Uncharacterized protein</fullName>
    </submittedName>
</protein>
<reference evidence="1 2" key="1">
    <citation type="submission" date="2021-06" db="EMBL/GenBank/DDBJ databases">
        <authorList>
            <person name="Sun Q."/>
            <person name="Li D."/>
        </authorList>
    </citation>
    <scope>NUCLEOTIDE SEQUENCE [LARGE SCALE GENOMIC DNA]</scope>
    <source>
        <strain evidence="1 2">MSJ-5</strain>
    </source>
</reference>
<organism evidence="1 2">
    <name type="scientific">Alkaliphilus flagellatus</name>
    <dbReference type="NCBI Taxonomy" id="2841507"/>
    <lineage>
        <taxon>Bacteria</taxon>
        <taxon>Bacillati</taxon>
        <taxon>Bacillota</taxon>
        <taxon>Clostridia</taxon>
        <taxon>Peptostreptococcales</taxon>
        <taxon>Natronincolaceae</taxon>
        <taxon>Alkaliphilus</taxon>
    </lineage>
</organism>
<comment type="caution">
    <text evidence="1">The sequence shown here is derived from an EMBL/GenBank/DDBJ whole genome shotgun (WGS) entry which is preliminary data.</text>
</comment>
<proteinExistence type="predicted"/>
<dbReference type="Proteomes" id="UP000779508">
    <property type="component" value="Unassembled WGS sequence"/>
</dbReference>
<accession>A0ABS6G5T5</accession>
<gene>
    <name evidence="1" type="ORF">KQI88_15670</name>
</gene>
<keyword evidence="2" id="KW-1185">Reference proteome</keyword>
<dbReference type="RefSeq" id="WP_216418925.1">
    <property type="nucleotide sequence ID" value="NZ_JAHLQK010000006.1"/>
</dbReference>